<gene>
    <name evidence="2" type="ORF">TCAL_16863</name>
</gene>
<dbReference type="AlphaFoldDB" id="A0A553P9Q2"/>
<proteinExistence type="predicted"/>
<feature type="compositionally biased region" description="Low complexity" evidence="1">
    <location>
        <begin position="23"/>
        <end position="35"/>
    </location>
</feature>
<reference evidence="2 3" key="1">
    <citation type="journal article" date="2018" name="Nat. Ecol. Evol.">
        <title>Genomic signatures of mitonuclear coevolution across populations of Tigriopus californicus.</title>
        <authorList>
            <person name="Barreto F.S."/>
            <person name="Watson E.T."/>
            <person name="Lima T.G."/>
            <person name="Willett C.S."/>
            <person name="Edmands S."/>
            <person name="Li W."/>
            <person name="Burton R.S."/>
        </authorList>
    </citation>
    <scope>NUCLEOTIDE SEQUENCE [LARGE SCALE GENOMIC DNA]</scope>
    <source>
        <strain evidence="2 3">San Diego</strain>
    </source>
</reference>
<dbReference type="STRING" id="6832.A0A553P9Q2"/>
<protein>
    <submittedName>
        <fullName evidence="2">Uncharacterized protein</fullName>
    </submittedName>
</protein>
<sequence>MIPREQAAQQAMAPKPDHDELSQAPADADDQNNNQSADKRVRVSESESLFPPELEDDDDPEVAELSKLRCTSLQTEEIASREKAKQDRAQRRQNRCSDYPGLAFGSAMFGSDTVMKFNIIKNELHNIMNSQLKRVDGEVSAFSHRIKEFDQNLEKSEYYIKTATQALAEAVQFEMDHRQDENEGEEEENALSHFDAQLKVLEGQLVQAQLMVAQADEGFISQCASSASKSSRPATLPTERVAVTSPRDANRFKPPLKLTSRPPLRQPNLPPPILASSHPQKQKDKTPDPPCPGTIF</sequence>
<feature type="region of interest" description="Disordered" evidence="1">
    <location>
        <begin position="1"/>
        <end position="62"/>
    </location>
</feature>
<feature type="compositionally biased region" description="Acidic residues" evidence="1">
    <location>
        <begin position="53"/>
        <end position="62"/>
    </location>
</feature>
<keyword evidence="3" id="KW-1185">Reference proteome</keyword>
<comment type="caution">
    <text evidence="2">The sequence shown here is derived from an EMBL/GenBank/DDBJ whole genome shotgun (WGS) entry which is preliminary data.</text>
</comment>
<dbReference type="Proteomes" id="UP000318571">
    <property type="component" value="Chromosome 2"/>
</dbReference>
<feature type="compositionally biased region" description="Basic and acidic residues" evidence="1">
    <location>
        <begin position="78"/>
        <end position="90"/>
    </location>
</feature>
<evidence type="ECO:0000313" key="2">
    <source>
        <dbReference type="EMBL" id="TRY74403.1"/>
    </source>
</evidence>
<dbReference type="EMBL" id="VCGU01000005">
    <property type="protein sequence ID" value="TRY74403.1"/>
    <property type="molecule type" value="Genomic_DNA"/>
</dbReference>
<feature type="region of interest" description="Disordered" evidence="1">
    <location>
        <begin position="226"/>
        <end position="296"/>
    </location>
</feature>
<feature type="region of interest" description="Disordered" evidence="1">
    <location>
        <begin position="78"/>
        <end position="97"/>
    </location>
</feature>
<organism evidence="2 3">
    <name type="scientific">Tigriopus californicus</name>
    <name type="common">Marine copepod</name>
    <dbReference type="NCBI Taxonomy" id="6832"/>
    <lineage>
        <taxon>Eukaryota</taxon>
        <taxon>Metazoa</taxon>
        <taxon>Ecdysozoa</taxon>
        <taxon>Arthropoda</taxon>
        <taxon>Crustacea</taxon>
        <taxon>Multicrustacea</taxon>
        <taxon>Hexanauplia</taxon>
        <taxon>Copepoda</taxon>
        <taxon>Harpacticoida</taxon>
        <taxon>Harpacticidae</taxon>
        <taxon>Tigriopus</taxon>
    </lineage>
</organism>
<evidence type="ECO:0000256" key="1">
    <source>
        <dbReference type="SAM" id="MobiDB-lite"/>
    </source>
</evidence>
<feature type="compositionally biased region" description="Pro residues" evidence="1">
    <location>
        <begin position="264"/>
        <end position="273"/>
    </location>
</feature>
<name>A0A553P9Q2_TIGCA</name>
<evidence type="ECO:0000313" key="3">
    <source>
        <dbReference type="Proteomes" id="UP000318571"/>
    </source>
</evidence>
<accession>A0A553P9Q2</accession>
<dbReference type="OrthoDB" id="128924at2759"/>